<evidence type="ECO:0000256" key="3">
    <source>
        <dbReference type="ARBA" id="ARBA00022723"/>
    </source>
</evidence>
<keyword evidence="3" id="KW-0479">Metal-binding</keyword>
<evidence type="ECO:0000259" key="9">
    <source>
        <dbReference type="SMART" id="SM00746"/>
    </source>
</evidence>
<evidence type="ECO:0000256" key="8">
    <source>
        <dbReference type="SAM" id="MobiDB-lite"/>
    </source>
</evidence>
<feature type="domain" description="TRASH" evidence="9">
    <location>
        <begin position="643"/>
        <end position="679"/>
    </location>
</feature>
<feature type="region of interest" description="Disordered" evidence="8">
    <location>
        <begin position="1071"/>
        <end position="1191"/>
    </location>
</feature>
<feature type="domain" description="TRASH" evidence="9">
    <location>
        <begin position="543"/>
        <end position="579"/>
    </location>
</feature>
<feature type="compositionally biased region" description="Gly residues" evidence="8">
    <location>
        <begin position="306"/>
        <end position="317"/>
    </location>
</feature>
<sequence>MLLLRLRRKQCPSACATSARGEGTSIEPGLSRAIVKNGSHAQDVNMAESEEAKRSESDLDEQRQFGEMSGRRTLGGVGDSIRGLQFSSDDEEGGGRLRPAPRCSEGEAHSSLGEAEEELDGAPVIRADDEDEEEADWGMDTGEAVAEEMDRREDLRSEPPSEGSETSTHSDSGPGTGADVEMSPVEESQDTAVSTEPRLGGAVPCESRETGHQAGDTPETESGSREGGCLFPPVDIKDEPIDEEYDRASRPSPPPPKRIKDEPEASEELVQHQKTLEELRISSVFSVGGNSTSPSAPAGPPQPSLSGGGVHPEGGGRTRPRPPRPRAPPPPAAPRPAGGCVRPARAAASPRPRKTCHYCLKEIQNPKDVIIAPVDASGTVKDFCSQACLSSFGVKRTRKPPPETTAIRCSVCKKTATINHEVNFQGTVHKLCSDGCFSRFRSSNNLALNCCEACGSYCYSSAGHCLLLHIEGATRKFCSQACLTAYKQAGRAIPCAGCQGLRSVVEMVEGAGPEGTIQLYCTAACSATANGTPTGITGASFPCTSCRLVAVPQFHLALNDGSIRNFCSYNCVLTFQAGLNKGLPQGPVNGGSSAPESVSAPLWTTHGHGPALPAGLPRDPAPDQAPPSLGVGSAPLSLVKLSCRQCRRLFSSKPELLLFKGQMQLFCGRQCTEAYRKVNFVTARCEYCKLDKMIRDVIKFNRVDRAFCSEGCKLLFKHDLAKRTGNPCRTCAYCTSTAQKMIQNHFGGKLEEFCREECMALYTVLFYQMAKCDWCQRQGKLQEAQKWLGEMKHFCNLSCLLLFSHQQSSTYQQQQHPTQSSTYEQQQHPTQSSTYEQQQHPTQTCTYDQQQQHPAQTCTYDQQQQHPAQTCTYDQQQQHPAQTCTYEQHSLMSGAIALPAHIPTGAVPAGLAPCPPAAAPAALPLLPIYASKEATPVIANVVSLASAPTGQPYVTANTALPGAVPTTLIQTKINGDASTQTDALRLPAAPRRVLKNKALLCKPISQNKGTLCRPHQQSTESQNEVHGQKILLLPVPVPVFIPVPMHLYAQYTPLPVGLPVPLPVPMFVPSSLHRPESKSPPAAPKAEEEEEEEEEKDKPISYGDQGSTYSGDLESEGLSTPLSWEEEPATSAQRLATPDCEDPPATSATPPLMDLEADFPLESLDPESSKGLGVTPRHRGRRRPGDSFPQETVIYSRYSERIKLQPPCSDGSQTHSYYVYLSNTRDSPRRTAPTNLPNPQKHCPRERQDEEFCDHQQQDSGVAQQVLMPPPAESPPLLSLSWLYFCGPARRPAVPERGFGGAMKKGAGRKEASAVAAGSPACTAVPPGGRPKLLHMYGVNAWKSWVLSERGKPGSGHDRLKEDVLQCSSVELSEGLCRFVTEARRPSGEPYTPDSIFYLCLGLQQYLLVNGRIENLFTDPLYSNFSLLITSILRAWRPTVLPNGSLLSRVEEDFLWECKQLGAYSPVVLLNTLLFFSAKMLLLHTLPQHRRLTRSEAERIVSPVKRKLKEEEDEEDDEEQDVLEMPENTENPLRCPVRLYEFYLSKWFGEALESDVEDEGKEDQGNVDLENSLEEFDLDLGLDDSNLCPSGVSDDDSSSSSCMDQLVLEARNHSDLADLVPSVTGLTVKTISKRPNGKRKFDKRHYCFYCKKAYCKLARHLGMKHAKEADVALALDFPKGSRRRSMLLEQIRSRGDFHHNVEVLKQGAGELVTWKSPVGGMAPSDFLPCQYCLGFFSKKDLWKHQACCRCKPETEVKSGVKKRVQSISSELLPLPNENVGACKAVLHRMNIDDVSQQIGYSLRKAAEVAVGEFVIKRDVEAEGNAQRVHQAAGVGLECLSIVSRPQLPAKAEEIMLALMEVLNNMRDKVGVPQSNPYFFATLRAGSRFQAGDFLRSCATDSKAQRPEDLTTPRLRTPVAMLCQMAALQDNVLDQLAESLGHGLRARGEDERLSENKLRLKKISELFLAMDEETVDLHSPAEDDAADTEPDGSELSPSASMTLEPRSEPGPSASTTFEPKSEPGPSTSMTPVPGSEPGTSASTTCEPGTSASTTCEPSPSGSMAFESGSEPDQIEADSSLPSPDPGAETGTESVGAVLLKPQKKKPWSDAEQTAVKSGLCSPDSVKQSPVLFYLQPEQSCMPNSRLWFSCQPLEGRVLQNMLTRILTVQEVLTPVLTTQEVHLPAVMPPSNNDQSE</sequence>
<feature type="domain" description="TRASH" evidence="9">
    <location>
        <begin position="356"/>
        <end position="396"/>
    </location>
</feature>
<organism evidence="10 11">
    <name type="scientific">Conger conger</name>
    <name type="common">Conger eel</name>
    <name type="synonym">Muraena conger</name>
    <dbReference type="NCBI Taxonomy" id="82655"/>
    <lineage>
        <taxon>Eukaryota</taxon>
        <taxon>Metazoa</taxon>
        <taxon>Chordata</taxon>
        <taxon>Craniata</taxon>
        <taxon>Vertebrata</taxon>
        <taxon>Euteleostomi</taxon>
        <taxon>Actinopterygii</taxon>
        <taxon>Neopterygii</taxon>
        <taxon>Teleostei</taxon>
        <taxon>Anguilliformes</taxon>
        <taxon>Congridae</taxon>
        <taxon>Conger</taxon>
    </lineage>
</organism>
<dbReference type="Pfam" id="PF12012">
    <property type="entry name" value="DUF3504"/>
    <property type="match status" value="2"/>
</dbReference>
<dbReference type="PANTHER" id="PTHR45736:SF5">
    <property type="entry name" value="ZINC FINGER MYM-TYPE PROTEIN 4"/>
    <property type="match status" value="1"/>
</dbReference>
<dbReference type="SMART" id="SM00746">
    <property type="entry name" value="TRASH"/>
    <property type="match status" value="8"/>
</dbReference>
<evidence type="ECO:0000256" key="5">
    <source>
        <dbReference type="ARBA" id="ARBA00022771"/>
    </source>
</evidence>
<keyword evidence="7" id="KW-0832">Ubl conjugation</keyword>
<reference evidence="10" key="1">
    <citation type="journal article" date="2023" name="Science">
        <title>Genome structures resolve the early diversification of teleost fishes.</title>
        <authorList>
            <person name="Parey E."/>
            <person name="Louis A."/>
            <person name="Montfort J."/>
            <person name="Bouchez O."/>
            <person name="Roques C."/>
            <person name="Iampietro C."/>
            <person name="Lluch J."/>
            <person name="Castinel A."/>
            <person name="Donnadieu C."/>
            <person name="Desvignes T."/>
            <person name="Floi Bucao C."/>
            <person name="Jouanno E."/>
            <person name="Wen M."/>
            <person name="Mejri S."/>
            <person name="Dirks R."/>
            <person name="Jansen H."/>
            <person name="Henkel C."/>
            <person name="Chen W.J."/>
            <person name="Zahm M."/>
            <person name="Cabau C."/>
            <person name="Klopp C."/>
            <person name="Thompson A.W."/>
            <person name="Robinson-Rechavi M."/>
            <person name="Braasch I."/>
            <person name="Lecointre G."/>
            <person name="Bobe J."/>
            <person name="Postlethwait J.H."/>
            <person name="Berthelot C."/>
            <person name="Roest Crollius H."/>
            <person name="Guiguen Y."/>
        </authorList>
    </citation>
    <scope>NUCLEOTIDE SEQUENCE</scope>
    <source>
        <strain evidence="10">Concon-B</strain>
    </source>
</reference>
<feature type="compositionally biased region" description="Low complexity" evidence="8">
    <location>
        <begin position="160"/>
        <end position="170"/>
    </location>
</feature>
<accession>A0A9Q1E0E1</accession>
<keyword evidence="5" id="KW-0863">Zinc-finger</keyword>
<feature type="region of interest" description="Disordered" evidence="8">
    <location>
        <begin position="36"/>
        <end position="348"/>
    </location>
</feature>
<feature type="compositionally biased region" description="Basic and acidic residues" evidence="8">
    <location>
        <begin position="258"/>
        <end position="280"/>
    </location>
</feature>
<dbReference type="OrthoDB" id="10025028at2759"/>
<feature type="compositionally biased region" description="Basic and acidic residues" evidence="8">
    <location>
        <begin position="148"/>
        <end position="159"/>
    </location>
</feature>
<name>A0A9Q1E0E1_CONCO</name>
<dbReference type="GO" id="GO:0008270">
    <property type="term" value="F:zinc ion binding"/>
    <property type="evidence" value="ECO:0007669"/>
    <property type="project" value="UniProtKB-KW"/>
</dbReference>
<evidence type="ECO:0000256" key="1">
    <source>
        <dbReference type="ARBA" id="ARBA00022499"/>
    </source>
</evidence>
<dbReference type="EMBL" id="JAFJMO010000001">
    <property type="protein sequence ID" value="KAJ8287351.1"/>
    <property type="molecule type" value="Genomic_DNA"/>
</dbReference>
<dbReference type="GO" id="GO:0015743">
    <property type="term" value="P:malate transport"/>
    <property type="evidence" value="ECO:0007669"/>
    <property type="project" value="InterPro"/>
</dbReference>
<keyword evidence="6" id="KW-0862">Zinc</keyword>
<feature type="domain" description="TRASH" evidence="9">
    <location>
        <begin position="731"/>
        <end position="766"/>
    </location>
</feature>
<dbReference type="InterPro" id="IPR051284">
    <property type="entry name" value="ZnF_MYMT-QRICH1"/>
</dbReference>
<evidence type="ECO:0000313" key="11">
    <source>
        <dbReference type="Proteomes" id="UP001152803"/>
    </source>
</evidence>
<dbReference type="InterPro" id="IPR057926">
    <property type="entry name" value="QRICH1_dom"/>
</dbReference>
<feature type="compositionally biased region" description="Acidic residues" evidence="8">
    <location>
        <begin position="1981"/>
        <end position="1991"/>
    </location>
</feature>
<feature type="compositionally biased region" description="Acidic residues" evidence="8">
    <location>
        <begin position="128"/>
        <end position="137"/>
    </location>
</feature>
<comment type="caution">
    <text evidence="10">The sequence shown here is derived from an EMBL/GenBank/DDBJ whole genome shotgun (WGS) entry which is preliminary data.</text>
</comment>
<feature type="domain" description="TRASH" evidence="9">
    <location>
        <begin position="685"/>
        <end position="720"/>
    </location>
</feature>
<evidence type="ECO:0000256" key="2">
    <source>
        <dbReference type="ARBA" id="ARBA00022553"/>
    </source>
</evidence>
<keyword evidence="4" id="KW-0677">Repeat</keyword>
<evidence type="ECO:0000313" key="10">
    <source>
        <dbReference type="EMBL" id="KAJ8287351.1"/>
    </source>
</evidence>
<dbReference type="Pfam" id="PF06467">
    <property type="entry name" value="zf-FCS"/>
    <property type="match status" value="5"/>
</dbReference>
<feature type="domain" description="TRASH" evidence="9">
    <location>
        <begin position="451"/>
        <end position="490"/>
    </location>
</feature>
<feature type="compositionally biased region" description="Basic and acidic residues" evidence="8">
    <location>
        <begin position="50"/>
        <end position="64"/>
    </location>
</feature>
<feature type="region of interest" description="Disordered" evidence="8">
    <location>
        <begin position="1224"/>
        <end position="1248"/>
    </location>
</feature>
<dbReference type="PANTHER" id="PTHR45736">
    <property type="entry name" value="ZINC FINGER MYM-TYPE PROTEIN"/>
    <property type="match status" value="1"/>
</dbReference>
<dbReference type="InterPro" id="IPR010507">
    <property type="entry name" value="Znf_MYM"/>
</dbReference>
<feature type="compositionally biased region" description="Low complexity" evidence="8">
    <location>
        <begin position="335"/>
        <end position="348"/>
    </location>
</feature>
<keyword evidence="1" id="KW-1017">Isopeptide bond</keyword>
<feature type="domain" description="TRASH" evidence="9">
    <location>
        <begin position="409"/>
        <end position="444"/>
    </location>
</feature>
<keyword evidence="2" id="KW-0597">Phosphoprotein</keyword>
<gene>
    <name evidence="10" type="ORF">COCON_G00000100</name>
</gene>
<feature type="compositionally biased region" description="Polar residues" evidence="8">
    <location>
        <begin position="2011"/>
        <end position="2029"/>
    </location>
</feature>
<feature type="compositionally biased region" description="Polar residues" evidence="8">
    <location>
        <begin position="2036"/>
        <end position="2060"/>
    </location>
</feature>
<feature type="region of interest" description="Disordered" evidence="8">
    <location>
        <begin position="1979"/>
        <end position="2120"/>
    </location>
</feature>
<evidence type="ECO:0000256" key="6">
    <source>
        <dbReference type="ARBA" id="ARBA00022833"/>
    </source>
</evidence>
<dbReference type="Pfam" id="PF25561">
    <property type="entry name" value="QRICH1"/>
    <property type="match status" value="1"/>
</dbReference>
<keyword evidence="11" id="KW-1185">Reference proteome</keyword>
<evidence type="ECO:0000256" key="4">
    <source>
        <dbReference type="ARBA" id="ARBA00022737"/>
    </source>
</evidence>
<feature type="compositionally biased region" description="Pro residues" evidence="8">
    <location>
        <begin position="325"/>
        <end position="334"/>
    </location>
</feature>
<feature type="compositionally biased region" description="Polar residues" evidence="8">
    <location>
        <begin position="824"/>
        <end position="846"/>
    </location>
</feature>
<proteinExistence type="predicted"/>
<feature type="region of interest" description="Disordered" evidence="8">
    <location>
        <begin position="813"/>
        <end position="846"/>
    </location>
</feature>
<feature type="domain" description="TRASH" evidence="9">
    <location>
        <begin position="772"/>
        <end position="807"/>
    </location>
</feature>
<feature type="compositionally biased region" description="Low complexity" evidence="8">
    <location>
        <begin position="813"/>
        <end position="823"/>
    </location>
</feature>
<evidence type="ECO:0000256" key="7">
    <source>
        <dbReference type="ARBA" id="ARBA00022843"/>
    </source>
</evidence>
<dbReference type="InterPro" id="IPR021893">
    <property type="entry name" value="ZMYM2-like_C"/>
</dbReference>
<dbReference type="GO" id="GO:0016020">
    <property type="term" value="C:membrane"/>
    <property type="evidence" value="ECO:0007669"/>
    <property type="project" value="UniProtKB-SubCell"/>
</dbReference>
<protein>
    <recommendedName>
        <fullName evidence="9">TRASH domain-containing protein</fullName>
    </recommendedName>
</protein>
<dbReference type="Proteomes" id="UP001152803">
    <property type="component" value="Unassembled WGS sequence"/>
</dbReference>
<dbReference type="InterPro" id="IPR011017">
    <property type="entry name" value="TRASH_dom"/>
</dbReference>